<evidence type="ECO:0000313" key="8">
    <source>
        <dbReference type="Proteomes" id="UP000231484"/>
    </source>
</evidence>
<keyword evidence="3" id="KW-0805">Transcription regulation</keyword>
<evidence type="ECO:0000256" key="5">
    <source>
        <dbReference type="ARBA" id="ARBA00023163"/>
    </source>
</evidence>
<sequence length="113" mass="12656">MVEVSEKWARNNIGNNLKSISIITASGDSMHPTFHNGDWLFVDQTINFYEGDGIYVFASAIGLKVKRLQRALNGDLWVVSDNKAYTIDVIPKSELDTIKICGKVVATLRLERI</sequence>
<evidence type="ECO:0000259" key="6">
    <source>
        <dbReference type="Pfam" id="PF00717"/>
    </source>
</evidence>
<reference evidence="7 8" key="1">
    <citation type="journal article" date="2017" name="MBio">
        <title>Type VI secretion-mediated competition in the bee gut microbiome.</title>
        <authorList>
            <person name="Steele M.I."/>
            <person name="Kwong W.K."/>
            <person name="Powell J.E."/>
            <person name="Whiteley M."/>
            <person name="Moran N.A."/>
        </authorList>
    </citation>
    <scope>NUCLEOTIDE SEQUENCE [LARGE SCALE GENOMIC DNA]</scope>
    <source>
        <strain evidence="7 8">Occ4-2</strain>
    </source>
</reference>
<dbReference type="Gene3D" id="2.10.109.10">
    <property type="entry name" value="Umud Fragment, subunit A"/>
    <property type="match status" value="1"/>
</dbReference>
<evidence type="ECO:0000256" key="3">
    <source>
        <dbReference type="ARBA" id="ARBA00023015"/>
    </source>
</evidence>
<dbReference type="GO" id="GO:0016020">
    <property type="term" value="C:membrane"/>
    <property type="evidence" value="ECO:0007669"/>
    <property type="project" value="InterPro"/>
</dbReference>
<dbReference type="PROSITE" id="PS00501">
    <property type="entry name" value="SPASE_I_1"/>
    <property type="match status" value="1"/>
</dbReference>
<dbReference type="Pfam" id="PF00717">
    <property type="entry name" value="Peptidase_S24"/>
    <property type="match status" value="1"/>
</dbReference>
<keyword evidence="4" id="KW-0238">DNA-binding</keyword>
<accession>A0A2N9XSA9</accession>
<dbReference type="GO" id="GO:0003677">
    <property type="term" value="F:DNA binding"/>
    <property type="evidence" value="ECO:0007669"/>
    <property type="project" value="UniProtKB-KW"/>
</dbReference>
<protein>
    <recommendedName>
        <fullName evidence="6">Peptidase S24/S26A/S26B/S26C domain-containing protein</fullName>
    </recommendedName>
</protein>
<dbReference type="PANTHER" id="PTHR40661">
    <property type="match status" value="1"/>
</dbReference>
<feature type="domain" description="Peptidase S24/S26A/S26B/S26C" evidence="6">
    <location>
        <begin position="15"/>
        <end position="105"/>
    </location>
</feature>
<dbReference type="InterPro" id="IPR015927">
    <property type="entry name" value="Peptidase_S24_S26A/B/C"/>
</dbReference>
<dbReference type="EMBL" id="MEIQ01000028">
    <property type="protein sequence ID" value="PIT51515.1"/>
    <property type="molecule type" value="Genomic_DNA"/>
</dbReference>
<gene>
    <name evidence="7" type="ORF">BHC48_03910</name>
</gene>
<keyword evidence="5" id="KW-0804">Transcription</keyword>
<dbReference type="InterPro" id="IPR019756">
    <property type="entry name" value="Pept_S26A_signal_pept_1_Ser-AS"/>
</dbReference>
<evidence type="ECO:0000256" key="2">
    <source>
        <dbReference type="ARBA" id="ARBA00022801"/>
    </source>
</evidence>
<comment type="caution">
    <text evidence="7">The sequence shown here is derived from an EMBL/GenBank/DDBJ whole genome shotgun (WGS) entry which is preliminary data.</text>
</comment>
<evidence type="ECO:0000256" key="4">
    <source>
        <dbReference type="ARBA" id="ARBA00023125"/>
    </source>
</evidence>
<dbReference type="AlphaFoldDB" id="A0A2N9XSA9"/>
<keyword evidence="2" id="KW-0378">Hydrolase</keyword>
<keyword evidence="1" id="KW-0645">Protease</keyword>
<evidence type="ECO:0000256" key="1">
    <source>
        <dbReference type="ARBA" id="ARBA00022670"/>
    </source>
</evidence>
<dbReference type="PANTHER" id="PTHR40661:SF3">
    <property type="entry name" value="FELS-1 PROPHAGE TRANSCRIPTIONAL REGULATOR"/>
    <property type="match status" value="1"/>
</dbReference>
<dbReference type="InterPro" id="IPR036286">
    <property type="entry name" value="LexA/Signal_pep-like_sf"/>
</dbReference>
<dbReference type="InterPro" id="IPR039418">
    <property type="entry name" value="LexA-like"/>
</dbReference>
<dbReference type="CDD" id="cd06529">
    <property type="entry name" value="S24_LexA-like"/>
    <property type="match status" value="1"/>
</dbReference>
<name>A0A2N9XSA9_9NEIS</name>
<dbReference type="GO" id="GO:0006508">
    <property type="term" value="P:proteolysis"/>
    <property type="evidence" value="ECO:0007669"/>
    <property type="project" value="UniProtKB-KW"/>
</dbReference>
<dbReference type="SUPFAM" id="SSF51306">
    <property type="entry name" value="LexA/Signal peptidase"/>
    <property type="match status" value="1"/>
</dbReference>
<proteinExistence type="predicted"/>
<dbReference type="GO" id="GO:0004252">
    <property type="term" value="F:serine-type endopeptidase activity"/>
    <property type="evidence" value="ECO:0007669"/>
    <property type="project" value="InterPro"/>
</dbReference>
<evidence type="ECO:0000313" key="7">
    <source>
        <dbReference type="EMBL" id="PIT51515.1"/>
    </source>
</evidence>
<organism evidence="7 8">
    <name type="scientific">Snodgrassella alvi</name>
    <dbReference type="NCBI Taxonomy" id="1196083"/>
    <lineage>
        <taxon>Bacteria</taxon>
        <taxon>Pseudomonadati</taxon>
        <taxon>Pseudomonadota</taxon>
        <taxon>Betaproteobacteria</taxon>
        <taxon>Neisseriales</taxon>
        <taxon>Neisseriaceae</taxon>
        <taxon>Snodgrassella</taxon>
    </lineage>
</organism>
<dbReference type="Proteomes" id="UP000231484">
    <property type="component" value="Unassembled WGS sequence"/>
</dbReference>